<feature type="compositionally biased region" description="Gly residues" evidence="2">
    <location>
        <begin position="133"/>
        <end position="143"/>
    </location>
</feature>
<evidence type="ECO:0000259" key="3">
    <source>
        <dbReference type="PROSITE" id="PS50102"/>
    </source>
</evidence>
<dbReference type="SMART" id="SM00360">
    <property type="entry name" value="RRM"/>
    <property type="match status" value="1"/>
</dbReference>
<feature type="compositionally biased region" description="Gly residues" evidence="2">
    <location>
        <begin position="190"/>
        <end position="201"/>
    </location>
</feature>
<gene>
    <name evidence="4" type="ORF">LOD99_3689</name>
</gene>
<dbReference type="Gene3D" id="3.30.70.330">
    <property type="match status" value="1"/>
</dbReference>
<evidence type="ECO:0000256" key="2">
    <source>
        <dbReference type="SAM" id="MobiDB-lite"/>
    </source>
</evidence>
<dbReference type="InterPro" id="IPR000504">
    <property type="entry name" value="RRM_dom"/>
</dbReference>
<reference evidence="4 5" key="1">
    <citation type="journal article" date="2023" name="BMC Biol.">
        <title>The compact genome of the sponge Oopsacas minuta (Hexactinellida) is lacking key metazoan core genes.</title>
        <authorList>
            <person name="Santini S."/>
            <person name="Schenkelaars Q."/>
            <person name="Jourda C."/>
            <person name="Duchesne M."/>
            <person name="Belahbib H."/>
            <person name="Rocher C."/>
            <person name="Selva M."/>
            <person name="Riesgo A."/>
            <person name="Vervoort M."/>
            <person name="Leys S.P."/>
            <person name="Kodjabachian L."/>
            <person name="Le Bivic A."/>
            <person name="Borchiellini C."/>
            <person name="Claverie J.M."/>
            <person name="Renard E."/>
        </authorList>
    </citation>
    <scope>NUCLEOTIDE SEQUENCE [LARGE SCALE GENOMIC DNA]</scope>
    <source>
        <strain evidence="4">SPO-2</strain>
    </source>
</reference>
<dbReference type="PANTHER" id="PTHR23147">
    <property type="entry name" value="SERINE/ARGININE RICH SPLICING FACTOR"/>
    <property type="match status" value="1"/>
</dbReference>
<protein>
    <submittedName>
        <fullName evidence="4">Serine/arginine-rich splicing factor 3-like</fullName>
    </submittedName>
</protein>
<dbReference type="SUPFAM" id="SSF54928">
    <property type="entry name" value="RNA-binding domain, RBD"/>
    <property type="match status" value="1"/>
</dbReference>
<feature type="compositionally biased region" description="Basic and acidic residues" evidence="2">
    <location>
        <begin position="107"/>
        <end position="132"/>
    </location>
</feature>
<name>A0AAV7JW44_9METZ</name>
<dbReference type="AlphaFoldDB" id="A0AAV7JW44"/>
<proteinExistence type="predicted"/>
<sequence length="294" mass="32724">MATRVYVGDLGDNGSQQELEDTFKQFGSLKEVWIAKDPKGFAFVEFNYAEDASTAIKQLDNTIVCGCKVRVEMARDSRRGRGGRGGRGFYPRTSYRQSSPYSYGGRSRRDDRGPRGSSFRDRDVGYSDRDYRSGGGGGGGDYGSRGDTYIGSRRDVYTPPPSRGDMHRGRSDYEGPRGADPYYETSTYRSGGGSGGIGGSYGRSVGAYENRSREYSPPRGGRDEYSYSSGPRGYVGAAPSFRDEQHSSYDYDRNYSRRDDYYGGGGSVRNGDRSRYGRSPMRSPKRSFRDRSPY</sequence>
<evidence type="ECO:0000313" key="4">
    <source>
        <dbReference type="EMBL" id="KAI6653162.1"/>
    </source>
</evidence>
<dbReference type="InterPro" id="IPR035979">
    <property type="entry name" value="RBD_domain_sf"/>
</dbReference>
<dbReference type="PROSITE" id="PS50102">
    <property type="entry name" value="RRM"/>
    <property type="match status" value="1"/>
</dbReference>
<feature type="compositionally biased region" description="Low complexity" evidence="2">
    <location>
        <begin position="94"/>
        <end position="105"/>
    </location>
</feature>
<comment type="caution">
    <text evidence="4">The sequence shown here is derived from an EMBL/GenBank/DDBJ whole genome shotgun (WGS) entry which is preliminary data.</text>
</comment>
<dbReference type="InterPro" id="IPR050907">
    <property type="entry name" value="SRSF"/>
</dbReference>
<feature type="compositionally biased region" description="Basic and acidic residues" evidence="2">
    <location>
        <begin position="210"/>
        <end position="225"/>
    </location>
</feature>
<keyword evidence="5" id="KW-1185">Reference proteome</keyword>
<feature type="domain" description="RRM" evidence="3">
    <location>
        <begin position="3"/>
        <end position="76"/>
    </location>
</feature>
<feature type="compositionally biased region" description="Basic and acidic residues" evidence="2">
    <location>
        <begin position="241"/>
        <end position="261"/>
    </location>
</feature>
<dbReference type="Proteomes" id="UP001165289">
    <property type="component" value="Unassembled WGS sequence"/>
</dbReference>
<feature type="compositionally biased region" description="Basic and acidic residues" evidence="2">
    <location>
        <begin position="164"/>
        <end position="177"/>
    </location>
</feature>
<evidence type="ECO:0000256" key="1">
    <source>
        <dbReference type="PROSITE-ProRule" id="PRU00176"/>
    </source>
</evidence>
<dbReference type="EMBL" id="JAKMXF010000288">
    <property type="protein sequence ID" value="KAI6653162.1"/>
    <property type="molecule type" value="Genomic_DNA"/>
</dbReference>
<dbReference type="Pfam" id="PF00076">
    <property type="entry name" value="RRM_1"/>
    <property type="match status" value="1"/>
</dbReference>
<organism evidence="4 5">
    <name type="scientific">Oopsacas minuta</name>
    <dbReference type="NCBI Taxonomy" id="111878"/>
    <lineage>
        <taxon>Eukaryota</taxon>
        <taxon>Metazoa</taxon>
        <taxon>Porifera</taxon>
        <taxon>Hexactinellida</taxon>
        <taxon>Hexasterophora</taxon>
        <taxon>Lyssacinosida</taxon>
        <taxon>Leucopsacidae</taxon>
        <taxon>Oopsacas</taxon>
    </lineage>
</organism>
<keyword evidence="1" id="KW-0694">RNA-binding</keyword>
<dbReference type="InterPro" id="IPR012677">
    <property type="entry name" value="Nucleotide-bd_a/b_plait_sf"/>
</dbReference>
<dbReference type="GO" id="GO:0003723">
    <property type="term" value="F:RNA binding"/>
    <property type="evidence" value="ECO:0007669"/>
    <property type="project" value="UniProtKB-UniRule"/>
</dbReference>
<evidence type="ECO:0000313" key="5">
    <source>
        <dbReference type="Proteomes" id="UP001165289"/>
    </source>
</evidence>
<accession>A0AAV7JW44</accession>
<feature type="region of interest" description="Disordered" evidence="2">
    <location>
        <begin position="77"/>
        <end position="294"/>
    </location>
</feature>